<dbReference type="GO" id="GO:0046872">
    <property type="term" value="F:metal ion binding"/>
    <property type="evidence" value="ECO:0007669"/>
    <property type="project" value="UniProtKB-KW"/>
</dbReference>
<evidence type="ECO:0000313" key="3">
    <source>
        <dbReference type="EMBL" id="KMO72872.1"/>
    </source>
</evidence>
<accession>A0A0J6VTR8</accession>
<dbReference type="CDD" id="cd00371">
    <property type="entry name" value="HMA"/>
    <property type="match status" value="1"/>
</dbReference>
<dbReference type="EMBL" id="JYNL01000041">
    <property type="protein sequence ID" value="KMO72872.1"/>
    <property type="molecule type" value="Genomic_DNA"/>
</dbReference>
<dbReference type="Proteomes" id="UP000036513">
    <property type="component" value="Unassembled WGS sequence"/>
</dbReference>
<dbReference type="InterPro" id="IPR036163">
    <property type="entry name" value="HMA_dom_sf"/>
</dbReference>
<name>A0A0J6VTR8_9MYCO</name>
<dbReference type="Gene3D" id="3.30.70.100">
    <property type="match status" value="1"/>
</dbReference>
<reference evidence="3 4" key="1">
    <citation type="journal article" date="2015" name="Genome Biol. Evol.">
        <title>Characterization of Three Mycobacterium spp. with Potential Use in Bioremediation by Genome Sequencing and Comparative Genomics.</title>
        <authorList>
            <person name="Das S."/>
            <person name="Pettersson B.M."/>
            <person name="Behra P.R."/>
            <person name="Ramesh M."/>
            <person name="Dasgupta S."/>
            <person name="Bhattacharya A."/>
            <person name="Kirsebom L.A."/>
        </authorList>
    </citation>
    <scope>NUCLEOTIDE SEQUENCE [LARGE SCALE GENOMIC DNA]</scope>
    <source>
        <strain evidence="3 4">DSM 43826</strain>
    </source>
</reference>
<protein>
    <submittedName>
        <fullName evidence="3">Copper chaperone CopZ</fullName>
    </submittedName>
</protein>
<feature type="domain" description="HMA" evidence="2">
    <location>
        <begin position="6"/>
        <end position="74"/>
    </location>
</feature>
<gene>
    <name evidence="3" type="primary">copZ_2</name>
    <name evidence="3" type="ORF">MCHLDSM_03857</name>
</gene>
<evidence type="ECO:0000256" key="1">
    <source>
        <dbReference type="ARBA" id="ARBA00022723"/>
    </source>
</evidence>
<dbReference type="SUPFAM" id="SSF55008">
    <property type="entry name" value="HMA, heavy metal-associated domain"/>
    <property type="match status" value="1"/>
</dbReference>
<proteinExistence type="predicted"/>
<dbReference type="InterPro" id="IPR006121">
    <property type="entry name" value="HMA_dom"/>
</dbReference>
<dbReference type="InterPro" id="IPR017969">
    <property type="entry name" value="Heavy-metal-associated_CS"/>
</dbReference>
<dbReference type="PROSITE" id="PS01047">
    <property type="entry name" value="HMA_1"/>
    <property type="match status" value="1"/>
</dbReference>
<evidence type="ECO:0000259" key="2">
    <source>
        <dbReference type="PROSITE" id="PS50846"/>
    </source>
</evidence>
<sequence>MNTAPTTYSYAVDGLTCAHCVSAVSAELSALPGVEAVAVELVPGGVSTVTLTTDTPPAPQEIAAALDDAGDYRLLAGPEPR</sequence>
<keyword evidence="1" id="KW-0479">Metal-binding</keyword>
<dbReference type="SMR" id="A0A0J6VTR8"/>
<organism evidence="3 4">
    <name type="scientific">Mycolicibacterium chlorophenolicum</name>
    <dbReference type="NCBI Taxonomy" id="37916"/>
    <lineage>
        <taxon>Bacteria</taxon>
        <taxon>Bacillati</taxon>
        <taxon>Actinomycetota</taxon>
        <taxon>Actinomycetes</taxon>
        <taxon>Mycobacteriales</taxon>
        <taxon>Mycobacteriaceae</taxon>
        <taxon>Mycolicibacterium</taxon>
    </lineage>
</organism>
<dbReference type="PROSITE" id="PS50846">
    <property type="entry name" value="HMA_2"/>
    <property type="match status" value="1"/>
</dbReference>
<dbReference type="PATRIC" id="fig|37916.4.peg.3819"/>
<keyword evidence="4" id="KW-1185">Reference proteome</keyword>
<dbReference type="STRING" id="37916.MCHLDSM_03857"/>
<comment type="caution">
    <text evidence="3">The sequence shown here is derived from an EMBL/GenBank/DDBJ whole genome shotgun (WGS) entry which is preliminary data.</text>
</comment>
<dbReference type="Pfam" id="PF00403">
    <property type="entry name" value="HMA"/>
    <property type="match status" value="1"/>
</dbReference>
<evidence type="ECO:0000313" key="4">
    <source>
        <dbReference type="Proteomes" id="UP000036513"/>
    </source>
</evidence>
<dbReference type="RefSeq" id="WP_048471331.1">
    <property type="nucleotide sequence ID" value="NZ_JYNL01000041.1"/>
</dbReference>
<dbReference type="AlphaFoldDB" id="A0A0J6VTR8"/>